<dbReference type="EC" id="2.1.1.297" evidence="2"/>
<proteinExistence type="predicted"/>
<gene>
    <name evidence="2" type="ORF">J2S63_004024</name>
</gene>
<name>A0ABU2C1H4_9ACTN</name>
<dbReference type="PANTHER" id="PTHR18895">
    <property type="entry name" value="HEMK METHYLTRANSFERASE"/>
    <property type="match status" value="1"/>
</dbReference>
<keyword evidence="2" id="KW-0489">Methyltransferase</keyword>
<evidence type="ECO:0000313" key="2">
    <source>
        <dbReference type="EMBL" id="MDR7364471.1"/>
    </source>
</evidence>
<feature type="domain" description="Methyltransferase small" evidence="1">
    <location>
        <begin position="43"/>
        <end position="126"/>
    </location>
</feature>
<dbReference type="InterPro" id="IPR029063">
    <property type="entry name" value="SAM-dependent_MTases_sf"/>
</dbReference>
<dbReference type="CDD" id="cd02440">
    <property type="entry name" value="AdoMet_MTases"/>
    <property type="match status" value="1"/>
</dbReference>
<dbReference type="InterPro" id="IPR050320">
    <property type="entry name" value="N5-glutamine_MTase"/>
</dbReference>
<dbReference type="GO" id="GO:0102559">
    <property type="term" value="F:peptide chain release factor N(5)-glutamine methyltransferase activity"/>
    <property type="evidence" value="ECO:0007669"/>
    <property type="project" value="UniProtKB-EC"/>
</dbReference>
<dbReference type="Pfam" id="PF05175">
    <property type="entry name" value="MTS"/>
    <property type="match status" value="1"/>
</dbReference>
<accession>A0ABU2C1H4</accession>
<dbReference type="PROSITE" id="PS00092">
    <property type="entry name" value="N6_MTASE"/>
    <property type="match status" value="1"/>
</dbReference>
<dbReference type="Proteomes" id="UP001183648">
    <property type="component" value="Unassembled WGS sequence"/>
</dbReference>
<protein>
    <submittedName>
        <fullName evidence="2">Release factor glutamine methyltransferase</fullName>
        <ecNumber evidence="2">2.1.1.297</ecNumber>
    </submittedName>
</protein>
<evidence type="ECO:0000259" key="1">
    <source>
        <dbReference type="Pfam" id="PF05175"/>
    </source>
</evidence>
<sequence length="201" mass="20974">MQTVLRSLPFGPLVIAWHEGVLEPRPWTAAQSRWAAALAADLPAGPLLELCSGAGHIGLLAAHLSQRPVVCVDVSPAACALTRLNAEAAGVTVDVREGPMDAVLAADERFGLVIADPPWVTTQEVSAHPADPVLAIDGGDDGLAVARLCLAVAEAHLGPDGFLLLQLGDEAQAAALAAETVLSLEEVRREERGVLALWQRV</sequence>
<dbReference type="GO" id="GO:0032259">
    <property type="term" value="P:methylation"/>
    <property type="evidence" value="ECO:0007669"/>
    <property type="project" value="UniProtKB-KW"/>
</dbReference>
<dbReference type="InterPro" id="IPR002052">
    <property type="entry name" value="DNA_methylase_N6_adenine_CS"/>
</dbReference>
<reference evidence="2 3" key="1">
    <citation type="submission" date="2023-07" db="EMBL/GenBank/DDBJ databases">
        <title>Sequencing the genomes of 1000 actinobacteria strains.</title>
        <authorList>
            <person name="Klenk H.-P."/>
        </authorList>
    </citation>
    <scope>NUCLEOTIDE SEQUENCE [LARGE SCALE GENOMIC DNA]</scope>
    <source>
        <strain evidence="2 3">DSM 19426</strain>
    </source>
</reference>
<dbReference type="InterPro" id="IPR007848">
    <property type="entry name" value="Small_mtfrase_dom"/>
</dbReference>
<comment type="caution">
    <text evidence="2">The sequence shown here is derived from an EMBL/GenBank/DDBJ whole genome shotgun (WGS) entry which is preliminary data.</text>
</comment>
<dbReference type="EMBL" id="JAVDYG010000001">
    <property type="protein sequence ID" value="MDR7364471.1"/>
    <property type="molecule type" value="Genomic_DNA"/>
</dbReference>
<dbReference type="Gene3D" id="3.40.50.150">
    <property type="entry name" value="Vaccinia Virus protein VP39"/>
    <property type="match status" value="1"/>
</dbReference>
<evidence type="ECO:0000313" key="3">
    <source>
        <dbReference type="Proteomes" id="UP001183648"/>
    </source>
</evidence>
<dbReference type="PANTHER" id="PTHR18895:SF74">
    <property type="entry name" value="MTRF1L RELEASE FACTOR GLUTAMINE METHYLTRANSFERASE"/>
    <property type="match status" value="1"/>
</dbReference>
<keyword evidence="3" id="KW-1185">Reference proteome</keyword>
<organism evidence="2 3">
    <name type="scientific">Nocardioides marmoribigeumensis</name>
    <dbReference type="NCBI Taxonomy" id="433649"/>
    <lineage>
        <taxon>Bacteria</taxon>
        <taxon>Bacillati</taxon>
        <taxon>Actinomycetota</taxon>
        <taxon>Actinomycetes</taxon>
        <taxon>Propionibacteriales</taxon>
        <taxon>Nocardioidaceae</taxon>
        <taxon>Nocardioides</taxon>
    </lineage>
</organism>
<dbReference type="RefSeq" id="WP_310306156.1">
    <property type="nucleotide sequence ID" value="NZ_BAAAPS010000006.1"/>
</dbReference>
<dbReference type="SUPFAM" id="SSF53335">
    <property type="entry name" value="S-adenosyl-L-methionine-dependent methyltransferases"/>
    <property type="match status" value="1"/>
</dbReference>
<keyword evidence="2" id="KW-0808">Transferase</keyword>